<comment type="caution">
    <text evidence="1">The sequence shown here is derived from an EMBL/GenBank/DDBJ whole genome shotgun (WGS) entry which is preliminary data.</text>
</comment>
<dbReference type="InterPro" id="IPR036912">
    <property type="entry name" value="HasA_haem-bd_sf"/>
</dbReference>
<reference evidence="1" key="2">
    <citation type="submission" date="2020-09" db="EMBL/GenBank/DDBJ databases">
        <authorList>
            <person name="Sun Q."/>
            <person name="Kim S."/>
        </authorList>
    </citation>
    <scope>NUCLEOTIDE SEQUENCE</scope>
    <source>
        <strain evidence="1">KCTC 42097</strain>
    </source>
</reference>
<accession>A0A8J3GHS7</accession>
<protein>
    <recommendedName>
        <fullName evidence="3">Heme acquisition protein HasA</fullName>
    </recommendedName>
</protein>
<name>A0A8J3GHS7_9HYPH</name>
<dbReference type="SUPFAM" id="SSF51120">
    <property type="entry name" value="beta-Roll"/>
    <property type="match status" value="1"/>
</dbReference>
<proteinExistence type="predicted"/>
<dbReference type="SUPFAM" id="SSF54621">
    <property type="entry name" value="Heme-binding protein A (HasA)"/>
    <property type="match status" value="1"/>
</dbReference>
<dbReference type="EMBL" id="BMZO01000009">
    <property type="protein sequence ID" value="GHC76750.1"/>
    <property type="molecule type" value="Genomic_DNA"/>
</dbReference>
<keyword evidence="2" id="KW-1185">Reference proteome</keyword>
<gene>
    <name evidence="1" type="ORF">GCM10010136_27720</name>
</gene>
<evidence type="ECO:0008006" key="3">
    <source>
        <dbReference type="Google" id="ProtNLM"/>
    </source>
</evidence>
<dbReference type="Gene3D" id="3.30.1500.10">
    <property type="entry name" value="Haem-binding HasA"/>
    <property type="match status" value="1"/>
</dbReference>
<dbReference type="InterPro" id="IPR011049">
    <property type="entry name" value="Serralysin-like_metalloprot_C"/>
</dbReference>
<evidence type="ECO:0000313" key="1">
    <source>
        <dbReference type="EMBL" id="GHC76750.1"/>
    </source>
</evidence>
<dbReference type="Proteomes" id="UP000641137">
    <property type="component" value="Unassembled WGS sequence"/>
</dbReference>
<evidence type="ECO:0000313" key="2">
    <source>
        <dbReference type="Proteomes" id="UP000641137"/>
    </source>
</evidence>
<sequence>MTVSIKLNDVDFTSYLDSYKAAGNHAAHGKFKDGTFSGSKYASTEKYTNGWFGKKAVLDGDTSKFAFVAEASTGDLDYSFGNHTLSGSLGKLTIGKGVKADFTLARKAIELDFHGIQSSGNSGPVHKVIYSLKKPATNGGDLTAEIDKHNTIQSGTTASETFRGFAKHDIFKFESRSTGHDTITGFEANNVSASHDALKFATSVFANAQAALAAAAQVGLDTVFTIDATNTLTLKGVALSGLDAGDFAFFA</sequence>
<dbReference type="AlphaFoldDB" id="A0A8J3GHS7"/>
<reference evidence="1" key="1">
    <citation type="journal article" date="2014" name="Int. J. Syst. Evol. Microbiol.">
        <title>Complete genome sequence of Corynebacterium casei LMG S-19264T (=DSM 44701T), isolated from a smear-ripened cheese.</title>
        <authorList>
            <consortium name="US DOE Joint Genome Institute (JGI-PGF)"/>
            <person name="Walter F."/>
            <person name="Albersmeier A."/>
            <person name="Kalinowski J."/>
            <person name="Ruckert C."/>
        </authorList>
    </citation>
    <scope>NUCLEOTIDE SEQUENCE</scope>
    <source>
        <strain evidence="1">KCTC 42097</strain>
    </source>
</reference>
<organism evidence="1 2">
    <name type="scientific">Limoniibacter endophyticus</name>
    <dbReference type="NCBI Taxonomy" id="1565040"/>
    <lineage>
        <taxon>Bacteria</taxon>
        <taxon>Pseudomonadati</taxon>
        <taxon>Pseudomonadota</taxon>
        <taxon>Alphaproteobacteria</taxon>
        <taxon>Hyphomicrobiales</taxon>
        <taxon>Bartonellaceae</taxon>
        <taxon>Limoniibacter</taxon>
    </lineage>
</organism>
<dbReference type="RefSeq" id="WP_189491308.1">
    <property type="nucleotide sequence ID" value="NZ_BMZO01000009.1"/>
</dbReference>